<feature type="transmembrane region" description="Helical" evidence="8">
    <location>
        <begin position="418"/>
        <end position="435"/>
    </location>
</feature>
<feature type="transmembrane region" description="Helical" evidence="8">
    <location>
        <begin position="143"/>
        <end position="164"/>
    </location>
</feature>
<evidence type="ECO:0000256" key="1">
    <source>
        <dbReference type="ARBA" id="ARBA00004141"/>
    </source>
</evidence>
<feature type="transmembrane region" description="Helical" evidence="8">
    <location>
        <begin position="30"/>
        <end position="50"/>
    </location>
</feature>
<dbReference type="PANTHER" id="PTHR11101:SF80">
    <property type="entry name" value="PHOSPHATE TRANSPORTER"/>
    <property type="match status" value="1"/>
</dbReference>
<organism evidence="9 10">
    <name type="scientific">Clavelina lepadiformis</name>
    <name type="common">Light-bulb sea squirt</name>
    <name type="synonym">Ascidia lepadiformis</name>
    <dbReference type="NCBI Taxonomy" id="159417"/>
    <lineage>
        <taxon>Eukaryota</taxon>
        <taxon>Metazoa</taxon>
        <taxon>Chordata</taxon>
        <taxon>Tunicata</taxon>
        <taxon>Ascidiacea</taxon>
        <taxon>Aplousobranchia</taxon>
        <taxon>Clavelinidae</taxon>
        <taxon>Clavelina</taxon>
    </lineage>
</organism>
<keyword evidence="5 8" id="KW-0812">Transmembrane</keyword>
<gene>
    <name evidence="9" type="ORF">CVLEPA_LOCUS21427</name>
</gene>
<dbReference type="EMBL" id="CAWYQH010000108">
    <property type="protein sequence ID" value="CAK8689416.1"/>
    <property type="molecule type" value="Genomic_DNA"/>
</dbReference>
<feature type="transmembrane region" description="Helical" evidence="8">
    <location>
        <begin position="112"/>
        <end position="131"/>
    </location>
</feature>
<evidence type="ECO:0000256" key="3">
    <source>
        <dbReference type="ARBA" id="ARBA00022448"/>
    </source>
</evidence>
<proteinExistence type="inferred from homology"/>
<sequence>MATFSPTTNIFAGFSSGFTTAMPAWSQENVLWLLIVGFIVGFILAFAVGANDVANSFGTTVGAKVLTLKQACVLATVFEATGAALLGAKVGETIRKGIIDVHVYDFEDGAKVLMMGEVAAMFGAAMWQIIATILKIPVSGTHSIVGACIGFSLVAVGSSGVHWASLGFIVASWFVSPVLAGFMAVLLYYFMQRYIINTDNPLKTGLLALPFFFAITVGSNVFSILYSGAPLLGFNNLPIWSILLMALGVMVLVAITIRVIAVPRIRSRADKLHNELDTKTCITELTTLSQSENGDSEFLSLGAETKANLGSRKAKINHLDSHLQSFREETSKISKETSLSDYDHHFVDSNSFKVQLTSPADSEFSFNGCDLSDDRKKEKDAKVDENDEEDPATVRELFSSLQVLTACFASFAHGGNDVSNAIGPLIALWIIFWSGEVVQKAFTPWYLLLYGSLGITVGLWLLGRRIMETIGKDITKVTPSRGFCIELMTAMTVLIASNLGIPVSTTHCKVGAVVSIGWYRSRSAVEWSIVRNIAFAWFVTLPVSGLISAGAMHLLMRFL</sequence>
<evidence type="ECO:0000313" key="9">
    <source>
        <dbReference type="EMBL" id="CAK8689416.1"/>
    </source>
</evidence>
<feature type="transmembrane region" description="Helical" evidence="8">
    <location>
        <begin position="238"/>
        <end position="261"/>
    </location>
</feature>
<keyword evidence="10" id="KW-1185">Reference proteome</keyword>
<evidence type="ECO:0000256" key="8">
    <source>
        <dbReference type="RuleBase" id="RU363058"/>
    </source>
</evidence>
<dbReference type="Pfam" id="PF01384">
    <property type="entry name" value="PHO4"/>
    <property type="match status" value="1"/>
</dbReference>
<protein>
    <recommendedName>
        <fullName evidence="8">Phosphate transporter</fullName>
    </recommendedName>
</protein>
<keyword evidence="4 8" id="KW-0592">Phosphate transport</keyword>
<feature type="transmembrane region" description="Helical" evidence="8">
    <location>
        <begin position="441"/>
        <end position="462"/>
    </location>
</feature>
<comment type="function">
    <text evidence="8">Sodium-phosphate symporter.</text>
</comment>
<dbReference type="PANTHER" id="PTHR11101">
    <property type="entry name" value="PHOSPHATE TRANSPORTER"/>
    <property type="match status" value="1"/>
</dbReference>
<keyword evidence="6 8" id="KW-1133">Transmembrane helix</keyword>
<evidence type="ECO:0000256" key="4">
    <source>
        <dbReference type="ARBA" id="ARBA00022592"/>
    </source>
</evidence>
<dbReference type="Proteomes" id="UP001642483">
    <property type="component" value="Unassembled WGS sequence"/>
</dbReference>
<name>A0ABP0GEZ1_CLALP</name>
<reference evidence="9 10" key="1">
    <citation type="submission" date="2024-02" db="EMBL/GenBank/DDBJ databases">
        <authorList>
            <person name="Daric V."/>
            <person name="Darras S."/>
        </authorList>
    </citation>
    <scope>NUCLEOTIDE SEQUENCE [LARGE SCALE GENOMIC DNA]</scope>
</reference>
<comment type="subcellular location">
    <subcellularLocation>
        <location evidence="1 8">Membrane</location>
        <topology evidence="1 8">Multi-pass membrane protein</topology>
    </subcellularLocation>
</comment>
<keyword evidence="3 8" id="KW-0813">Transport</keyword>
<evidence type="ECO:0000256" key="5">
    <source>
        <dbReference type="ARBA" id="ARBA00022692"/>
    </source>
</evidence>
<evidence type="ECO:0000256" key="6">
    <source>
        <dbReference type="ARBA" id="ARBA00022989"/>
    </source>
</evidence>
<feature type="transmembrane region" description="Helical" evidence="8">
    <location>
        <begin position="170"/>
        <end position="190"/>
    </location>
</feature>
<feature type="transmembrane region" description="Helical" evidence="8">
    <location>
        <begin position="202"/>
        <end position="226"/>
    </location>
</feature>
<comment type="caution">
    <text evidence="9">The sequence shown here is derived from an EMBL/GenBank/DDBJ whole genome shotgun (WGS) entry which is preliminary data.</text>
</comment>
<dbReference type="InterPro" id="IPR001204">
    <property type="entry name" value="Phos_transporter"/>
</dbReference>
<evidence type="ECO:0000256" key="2">
    <source>
        <dbReference type="ARBA" id="ARBA00009916"/>
    </source>
</evidence>
<comment type="similarity">
    <text evidence="2 8">Belongs to the inorganic phosphate transporter (PiT) (TC 2.A.20) family.</text>
</comment>
<feature type="transmembrane region" description="Helical" evidence="8">
    <location>
        <begin position="483"/>
        <end position="501"/>
    </location>
</feature>
<evidence type="ECO:0000256" key="7">
    <source>
        <dbReference type="ARBA" id="ARBA00023136"/>
    </source>
</evidence>
<accession>A0ABP0GEZ1</accession>
<keyword evidence="7 8" id="KW-0472">Membrane</keyword>
<feature type="transmembrane region" description="Helical" evidence="8">
    <location>
        <begin position="534"/>
        <end position="556"/>
    </location>
</feature>
<evidence type="ECO:0000313" key="10">
    <source>
        <dbReference type="Proteomes" id="UP001642483"/>
    </source>
</evidence>